<organism evidence="1 2">
    <name type="scientific">Elysia crispata</name>
    <name type="common">lettuce slug</name>
    <dbReference type="NCBI Taxonomy" id="231223"/>
    <lineage>
        <taxon>Eukaryota</taxon>
        <taxon>Metazoa</taxon>
        <taxon>Spiralia</taxon>
        <taxon>Lophotrochozoa</taxon>
        <taxon>Mollusca</taxon>
        <taxon>Gastropoda</taxon>
        <taxon>Heterobranchia</taxon>
        <taxon>Euthyneura</taxon>
        <taxon>Panpulmonata</taxon>
        <taxon>Sacoglossa</taxon>
        <taxon>Placobranchoidea</taxon>
        <taxon>Plakobranchidae</taxon>
        <taxon>Elysia</taxon>
    </lineage>
</organism>
<gene>
    <name evidence="1" type="ORF">RRG08_042462</name>
</gene>
<accession>A0AAE0ZC06</accession>
<evidence type="ECO:0000313" key="2">
    <source>
        <dbReference type="Proteomes" id="UP001283361"/>
    </source>
</evidence>
<dbReference type="EMBL" id="JAWDGP010004208">
    <property type="protein sequence ID" value="KAK3766684.1"/>
    <property type="molecule type" value="Genomic_DNA"/>
</dbReference>
<protein>
    <submittedName>
        <fullName evidence="1">Uncharacterized protein</fullName>
    </submittedName>
</protein>
<dbReference type="Proteomes" id="UP001283361">
    <property type="component" value="Unassembled WGS sequence"/>
</dbReference>
<reference evidence="1" key="1">
    <citation type="journal article" date="2023" name="G3 (Bethesda)">
        <title>A reference genome for the long-term kleptoplast-retaining sea slug Elysia crispata morphotype clarki.</title>
        <authorList>
            <person name="Eastman K.E."/>
            <person name="Pendleton A.L."/>
            <person name="Shaikh M.A."/>
            <person name="Suttiyut T."/>
            <person name="Ogas R."/>
            <person name="Tomko P."/>
            <person name="Gavelis G."/>
            <person name="Widhalm J.R."/>
            <person name="Wisecaver J.H."/>
        </authorList>
    </citation>
    <scope>NUCLEOTIDE SEQUENCE</scope>
    <source>
        <strain evidence="1">ECLA1</strain>
    </source>
</reference>
<keyword evidence="2" id="KW-1185">Reference proteome</keyword>
<name>A0AAE0ZC06_9GAST</name>
<comment type="caution">
    <text evidence="1">The sequence shown here is derived from an EMBL/GenBank/DDBJ whole genome shotgun (WGS) entry which is preliminary data.</text>
</comment>
<sequence length="73" mass="8062">MLIAAKMRTSKSGKKIGEQTLMVEIDGGDGADVAGLQTMVDRLQSENRQRNATKSYWGKRVRLVCSIMLAQYG</sequence>
<proteinExistence type="predicted"/>
<evidence type="ECO:0000313" key="1">
    <source>
        <dbReference type="EMBL" id="KAK3766684.1"/>
    </source>
</evidence>
<dbReference type="AlphaFoldDB" id="A0AAE0ZC06"/>